<accession>A0A135TQN7</accession>
<proteinExistence type="predicted"/>
<keyword evidence="2" id="KW-1185">Reference proteome</keyword>
<dbReference type="EMBL" id="JFBX01000091">
    <property type="protein sequence ID" value="KXH50503.1"/>
    <property type="molecule type" value="Genomic_DNA"/>
</dbReference>
<sequence>MVHPAAPRPMPAVVPILWLGLNWGMNGLDWGLATVLYSRLAVGLGVVVEEELGASCSGESFVGRCWRPARLRPAKSQMLIFVGQCFRMRRGLDDVDDCLQYAWQLPTTGAGQRRRPWQRFEGLGDVVSACGSFPSSLVVARRDGRSRNQTRREVRA</sequence>
<comment type="caution">
    <text evidence="1">The sequence shown here is derived from an EMBL/GenBank/DDBJ whole genome shotgun (WGS) entry which is preliminary data.</text>
</comment>
<organism evidence="1 2">
    <name type="scientific">Colletotrichum simmondsii</name>
    <dbReference type="NCBI Taxonomy" id="703756"/>
    <lineage>
        <taxon>Eukaryota</taxon>
        <taxon>Fungi</taxon>
        <taxon>Dikarya</taxon>
        <taxon>Ascomycota</taxon>
        <taxon>Pezizomycotina</taxon>
        <taxon>Sordariomycetes</taxon>
        <taxon>Hypocreomycetidae</taxon>
        <taxon>Glomerellales</taxon>
        <taxon>Glomerellaceae</taxon>
        <taxon>Colletotrichum</taxon>
        <taxon>Colletotrichum acutatum species complex</taxon>
    </lineage>
</organism>
<reference evidence="1 2" key="1">
    <citation type="submission" date="2014-02" db="EMBL/GenBank/DDBJ databases">
        <title>The genome sequence of Colletotrichum simmondsii CBS122122.</title>
        <authorList>
            <person name="Baroncelli R."/>
            <person name="Thon M.R."/>
        </authorList>
    </citation>
    <scope>NUCLEOTIDE SEQUENCE [LARGE SCALE GENOMIC DNA]</scope>
    <source>
        <strain evidence="1 2">CBS122122</strain>
    </source>
</reference>
<name>A0A135TQN7_9PEZI</name>
<evidence type="ECO:0000313" key="1">
    <source>
        <dbReference type="EMBL" id="KXH50503.1"/>
    </source>
</evidence>
<evidence type="ECO:0000313" key="2">
    <source>
        <dbReference type="Proteomes" id="UP000070328"/>
    </source>
</evidence>
<dbReference type="Proteomes" id="UP000070328">
    <property type="component" value="Unassembled WGS sequence"/>
</dbReference>
<protein>
    <submittedName>
        <fullName evidence="1">Uncharacterized protein</fullName>
    </submittedName>
</protein>
<gene>
    <name evidence="1" type="ORF">CSIM01_13564</name>
</gene>
<dbReference type="AlphaFoldDB" id="A0A135TQN7"/>